<reference evidence="1" key="2">
    <citation type="submission" date="2016-09" db="EMBL/GenBank/DDBJ databases">
        <authorList>
            <person name="Capua I."/>
            <person name="De Benedictis P."/>
            <person name="Joannis T."/>
            <person name="Lombin L.H."/>
            <person name="Cattoli G."/>
        </authorList>
    </citation>
    <scope>NUCLEOTIDE SEQUENCE [LARGE SCALE GENOMIC DNA]</scope>
    <source>
        <strain evidence="1">MSU</strain>
    </source>
</reference>
<reference evidence="3" key="1">
    <citation type="submission" date="2016-09" db="EMBL/GenBank/DDBJ databases">
        <authorList>
            <person name="Chen S."/>
            <person name="Walker E."/>
        </authorList>
    </citation>
    <scope>NUCLEOTIDE SEQUENCE [LARGE SCALE GENOMIC DNA]</scope>
    <source>
        <strain evidence="3">MSU</strain>
    </source>
</reference>
<dbReference type="EMBL" id="MUHG01000016">
    <property type="protein sequence ID" value="OXB20121.1"/>
    <property type="molecule type" value="Genomic_DNA"/>
</dbReference>
<evidence type="ECO:0000313" key="4">
    <source>
        <dbReference type="Proteomes" id="UP000198319"/>
    </source>
</evidence>
<dbReference type="Proteomes" id="UP000180252">
    <property type="component" value="Unassembled WGS sequence"/>
</dbReference>
<dbReference type="Proteomes" id="UP000198319">
    <property type="component" value="Unassembled WGS sequence"/>
</dbReference>
<dbReference type="EMBL" id="MIKE01000025">
    <property type="protein sequence ID" value="OHT44209.1"/>
    <property type="molecule type" value="Genomic_DNA"/>
</dbReference>
<organism evidence="1 3">
    <name type="scientific">Flavobacterium tructae</name>
    <dbReference type="NCBI Taxonomy" id="1114873"/>
    <lineage>
        <taxon>Bacteria</taxon>
        <taxon>Pseudomonadati</taxon>
        <taxon>Bacteroidota</taxon>
        <taxon>Flavobacteriia</taxon>
        <taxon>Flavobacteriales</taxon>
        <taxon>Flavobacteriaceae</taxon>
        <taxon>Flavobacterium</taxon>
    </lineage>
</organism>
<gene>
    <name evidence="2" type="ORF">B0A71_08680</name>
    <name evidence="1" type="ORF">BHE19_14905</name>
</gene>
<name>A0A1S1J405_9FLAO</name>
<reference evidence="2 4" key="3">
    <citation type="submission" date="2016-11" db="EMBL/GenBank/DDBJ databases">
        <title>Whole genomes of Flavobacteriaceae.</title>
        <authorList>
            <person name="Stine C."/>
            <person name="Li C."/>
            <person name="Tadesse D."/>
        </authorList>
    </citation>
    <scope>NUCLEOTIDE SEQUENCE [LARGE SCALE GENOMIC DNA]</scope>
    <source>
        <strain evidence="2 4">ATCC BAA-2541</strain>
    </source>
</reference>
<protein>
    <submittedName>
        <fullName evidence="1">Uncharacterized protein</fullName>
    </submittedName>
</protein>
<evidence type="ECO:0000313" key="1">
    <source>
        <dbReference type="EMBL" id="OHT44209.1"/>
    </source>
</evidence>
<keyword evidence="4" id="KW-1185">Reference proteome</keyword>
<accession>A0A1S1J405</accession>
<dbReference type="RefSeq" id="WP_070908126.1">
    <property type="nucleotide sequence ID" value="NZ_MIKE01000025.1"/>
</dbReference>
<proteinExistence type="predicted"/>
<sequence>MEMNRLIYGERRAKVIECIRAKLQTIEDENLSLLENLGIDFKKTTGLAWNDSAVWFYNDPNNPVDKLPNEVKSKVDLVISSCLKDCI</sequence>
<evidence type="ECO:0000313" key="2">
    <source>
        <dbReference type="EMBL" id="OXB20121.1"/>
    </source>
</evidence>
<evidence type="ECO:0000313" key="3">
    <source>
        <dbReference type="Proteomes" id="UP000180252"/>
    </source>
</evidence>
<comment type="caution">
    <text evidence="1">The sequence shown here is derived from an EMBL/GenBank/DDBJ whole genome shotgun (WGS) entry which is preliminary data.</text>
</comment>
<dbReference type="AlphaFoldDB" id="A0A1S1J405"/>